<dbReference type="GO" id="GO:0032259">
    <property type="term" value="P:methylation"/>
    <property type="evidence" value="ECO:0007669"/>
    <property type="project" value="UniProtKB-KW"/>
</dbReference>
<dbReference type="PANTHER" id="PTHR43861">
    <property type="entry name" value="TRANS-ACONITATE 2-METHYLTRANSFERASE-RELATED"/>
    <property type="match status" value="1"/>
</dbReference>
<dbReference type="AlphaFoldDB" id="A0A4R3YY51"/>
<keyword evidence="2 4" id="KW-0808">Transferase</keyword>
<dbReference type="Gene3D" id="3.40.50.150">
    <property type="entry name" value="Vaccinia Virus protein VP39"/>
    <property type="match status" value="1"/>
</dbReference>
<evidence type="ECO:0000256" key="2">
    <source>
        <dbReference type="ARBA" id="ARBA00022679"/>
    </source>
</evidence>
<protein>
    <submittedName>
        <fullName evidence="4">Methyltransferase family protein</fullName>
    </submittedName>
</protein>
<gene>
    <name evidence="4" type="ORF">EDC52_104238</name>
</gene>
<dbReference type="CDD" id="cd02440">
    <property type="entry name" value="AdoMet_MTases"/>
    <property type="match status" value="1"/>
</dbReference>
<keyword evidence="1 4" id="KW-0489">Methyltransferase</keyword>
<dbReference type="GO" id="GO:0008168">
    <property type="term" value="F:methyltransferase activity"/>
    <property type="evidence" value="ECO:0007669"/>
    <property type="project" value="UniProtKB-KW"/>
</dbReference>
<dbReference type="Pfam" id="PF13649">
    <property type="entry name" value="Methyltransf_25"/>
    <property type="match status" value="1"/>
</dbReference>
<dbReference type="EMBL" id="SMCR01000004">
    <property type="protein sequence ID" value="TCV96798.1"/>
    <property type="molecule type" value="Genomic_DNA"/>
</dbReference>
<comment type="caution">
    <text evidence="4">The sequence shown here is derived from an EMBL/GenBank/DDBJ whole genome shotgun (WGS) entry which is preliminary data.</text>
</comment>
<dbReference type="InterPro" id="IPR041698">
    <property type="entry name" value="Methyltransf_25"/>
</dbReference>
<keyword evidence="5" id="KW-1185">Reference proteome</keyword>
<dbReference type="Proteomes" id="UP000295719">
    <property type="component" value="Unassembled WGS sequence"/>
</dbReference>
<evidence type="ECO:0000256" key="1">
    <source>
        <dbReference type="ARBA" id="ARBA00022603"/>
    </source>
</evidence>
<name>A0A4R3YY51_9GAMM</name>
<dbReference type="OrthoDB" id="626362at2"/>
<accession>A0A4R3YY51</accession>
<proteinExistence type="predicted"/>
<dbReference type="PANTHER" id="PTHR43861:SF1">
    <property type="entry name" value="TRANS-ACONITATE 2-METHYLTRANSFERASE"/>
    <property type="match status" value="1"/>
</dbReference>
<dbReference type="RefSeq" id="WP_131865367.1">
    <property type="nucleotide sequence ID" value="NZ_SMCR01000004.1"/>
</dbReference>
<dbReference type="InterPro" id="IPR029063">
    <property type="entry name" value="SAM-dependent_MTases_sf"/>
</dbReference>
<feature type="domain" description="Methyltransferase" evidence="3">
    <location>
        <begin position="44"/>
        <end position="143"/>
    </location>
</feature>
<evidence type="ECO:0000313" key="4">
    <source>
        <dbReference type="EMBL" id="TCV96798.1"/>
    </source>
</evidence>
<organism evidence="4 5">
    <name type="scientific">Biostraticola tofi</name>
    <dbReference type="NCBI Taxonomy" id="466109"/>
    <lineage>
        <taxon>Bacteria</taxon>
        <taxon>Pseudomonadati</taxon>
        <taxon>Pseudomonadota</taxon>
        <taxon>Gammaproteobacteria</taxon>
        <taxon>Enterobacterales</taxon>
        <taxon>Bruguierivoracaceae</taxon>
        <taxon>Biostraticola</taxon>
    </lineage>
</organism>
<evidence type="ECO:0000313" key="5">
    <source>
        <dbReference type="Proteomes" id="UP000295719"/>
    </source>
</evidence>
<reference evidence="4 5" key="1">
    <citation type="submission" date="2019-03" db="EMBL/GenBank/DDBJ databases">
        <title>Genomic Encyclopedia of Type Strains, Phase IV (KMG-IV): sequencing the most valuable type-strain genomes for metagenomic binning, comparative biology and taxonomic classification.</title>
        <authorList>
            <person name="Goeker M."/>
        </authorList>
    </citation>
    <scope>NUCLEOTIDE SEQUENCE [LARGE SCALE GENOMIC DNA]</scope>
    <source>
        <strain evidence="4 5">DSM 19580</strain>
    </source>
</reference>
<sequence>MTFPARDLLNNWDTQQSAYIAHREARFEAVLDVLALTLGDEFHVVDLGCGPGSFSMRLLNRFSQARVTAIDLDPLLLELARHALAEHHDRIDFMRGDIASADCFCALKDRPQAVVSSTAIHWLMPEQQTTLYRHIAELLAEGGIFLNADHQRFDGRNPRQKTLAENHDLYTQELAWKGGAQDWDSWFDDALQYPALQQWRVEREQLFSQRPTPLPTTVDFQLALLQQAGFAETGTVWQFLDDYVVAGWK</sequence>
<evidence type="ECO:0000259" key="3">
    <source>
        <dbReference type="Pfam" id="PF13649"/>
    </source>
</evidence>
<dbReference type="SUPFAM" id="SSF53335">
    <property type="entry name" value="S-adenosyl-L-methionine-dependent methyltransferases"/>
    <property type="match status" value="1"/>
</dbReference>